<dbReference type="InterPro" id="IPR001296">
    <property type="entry name" value="Glyco_trans_1"/>
</dbReference>
<sequence>MTTPPPRRVLSLSTLYPNAANRRFGTFVARSLEALARRPEWSVTVINPIGVPPIAFGRYKALQAAAVDAVENGVAVHRPTFPLIPRLGGPLNPRLIARAVLPLARRLHAETPFDLVDAQFFYPDGPAAARIAAALGLPLSIKARGADIHHWGARPSARRQMLAAGRQAAGMLAVCGPLADDMAAIGLPRDKIALHYTGLDRDRFRPLQHTGLRAQVAEELGIAIPAKAPLLVSVGALIPRKGQAITIEALSELPDDTVLLLVGKGEDEAALRSLAAERGVAERVHFLGLLDHDLLPLVLSAADAMVLPSASEGLANAWVEALACGTPLVITDAGGAREVVTGPDAGLIVERNPTAIATGVKALLAAPPSRSATAAMADRFSWEANGAALGEYYERLIGTR</sequence>
<dbReference type="Pfam" id="PF00534">
    <property type="entry name" value="Glycos_transf_1"/>
    <property type="match status" value="1"/>
</dbReference>
<feature type="domain" description="Glycosyltransferase subfamily 4-like N-terminal" evidence="4">
    <location>
        <begin position="28"/>
        <end position="203"/>
    </location>
</feature>
<dbReference type="SUPFAM" id="SSF53756">
    <property type="entry name" value="UDP-Glycosyltransferase/glycogen phosphorylase"/>
    <property type="match status" value="1"/>
</dbReference>
<dbReference type="Pfam" id="PF13439">
    <property type="entry name" value="Glyco_transf_4"/>
    <property type="match status" value="1"/>
</dbReference>
<evidence type="ECO:0000313" key="6">
    <source>
        <dbReference type="Proteomes" id="UP000663637"/>
    </source>
</evidence>
<dbReference type="EMBL" id="CP061510">
    <property type="protein sequence ID" value="QSB43419.1"/>
    <property type="molecule type" value="Genomic_DNA"/>
</dbReference>
<dbReference type="PANTHER" id="PTHR12526">
    <property type="entry name" value="GLYCOSYLTRANSFERASE"/>
    <property type="match status" value="1"/>
</dbReference>
<evidence type="ECO:0000259" key="3">
    <source>
        <dbReference type="Pfam" id="PF00534"/>
    </source>
</evidence>
<keyword evidence="1" id="KW-0328">Glycosyltransferase</keyword>
<gene>
    <name evidence="5" type="ORF">IDJ81_08385</name>
</gene>
<accession>A0ABX7K5C4</accession>
<feature type="domain" description="Glycosyl transferase family 1" evidence="3">
    <location>
        <begin position="223"/>
        <end position="373"/>
    </location>
</feature>
<protein>
    <submittedName>
        <fullName evidence="5">Glycosyltransferase</fullName>
    </submittedName>
</protein>
<dbReference type="PANTHER" id="PTHR12526:SF510">
    <property type="entry name" value="D-INOSITOL 3-PHOSPHATE GLYCOSYLTRANSFERASE"/>
    <property type="match status" value="1"/>
</dbReference>
<evidence type="ECO:0000256" key="1">
    <source>
        <dbReference type="ARBA" id="ARBA00022676"/>
    </source>
</evidence>
<keyword evidence="6" id="KW-1185">Reference proteome</keyword>
<evidence type="ECO:0000313" key="5">
    <source>
        <dbReference type="EMBL" id="QSB43419.1"/>
    </source>
</evidence>
<dbReference type="Proteomes" id="UP000663637">
    <property type="component" value="Chromosome"/>
</dbReference>
<name>A0ABX7K5C4_9SPHN</name>
<proteinExistence type="predicted"/>
<evidence type="ECO:0000256" key="2">
    <source>
        <dbReference type="ARBA" id="ARBA00022679"/>
    </source>
</evidence>
<evidence type="ECO:0000259" key="4">
    <source>
        <dbReference type="Pfam" id="PF13439"/>
    </source>
</evidence>
<reference evidence="5 6" key="1">
    <citation type="submission" date="2020-09" db="EMBL/GenBank/DDBJ databases">
        <title>Complete genome sequence of altererythrobacter flavus SS-21NJ, isolated from Dongying oil sludge in Shandong province.</title>
        <authorList>
            <person name="Sun S."/>
            <person name="Zhang Z."/>
        </authorList>
    </citation>
    <scope>NUCLEOTIDE SEQUENCE [LARGE SCALE GENOMIC DNA]</scope>
    <source>
        <strain evidence="5 6">SS-21NJ</strain>
    </source>
</reference>
<organism evidence="5 6">
    <name type="scientific">Tsuneonella flava</name>
    <dbReference type="NCBI Taxonomy" id="2055955"/>
    <lineage>
        <taxon>Bacteria</taxon>
        <taxon>Pseudomonadati</taxon>
        <taxon>Pseudomonadota</taxon>
        <taxon>Alphaproteobacteria</taxon>
        <taxon>Sphingomonadales</taxon>
        <taxon>Erythrobacteraceae</taxon>
        <taxon>Tsuneonella</taxon>
    </lineage>
</organism>
<dbReference type="RefSeq" id="WP_205440811.1">
    <property type="nucleotide sequence ID" value="NZ_CP061510.1"/>
</dbReference>
<dbReference type="Gene3D" id="3.40.50.2000">
    <property type="entry name" value="Glycogen Phosphorylase B"/>
    <property type="match status" value="2"/>
</dbReference>
<dbReference type="InterPro" id="IPR028098">
    <property type="entry name" value="Glyco_trans_4-like_N"/>
</dbReference>
<keyword evidence="2" id="KW-0808">Transferase</keyword>